<dbReference type="EMBL" id="HG992338">
    <property type="protein sequence ID" value="CAE6860341.1"/>
    <property type="molecule type" value="Genomic_DNA"/>
</dbReference>
<sequence>MPGEAEARVRDAAAVTQRMLALFAVALRAEMLAAGDTPPALEAMDARLPGVAAALSPQERAFFAQPAPEPQQLANFGWRYESLDVLQWALGLAEALPEPTSLCDVPLAAQRALEHAEAATRPSLTLRPVPELLDALDRHLRLHWAVRQAGQSEQPPPAGIVPGVVYERHYTLNWLLHFEDADWDEVDTPT</sequence>
<protein>
    <recommendedName>
        <fullName evidence="4">DUF4272 domain-containing protein</fullName>
    </recommendedName>
</protein>
<organism evidence="1">
    <name type="scientific">Xanthomonas arboricola pv. corylina</name>
    <dbReference type="NCBI Taxonomy" id="487821"/>
    <lineage>
        <taxon>Bacteria</taxon>
        <taxon>Pseudomonadati</taxon>
        <taxon>Pseudomonadota</taxon>
        <taxon>Gammaproteobacteria</taxon>
        <taxon>Lysobacterales</taxon>
        <taxon>Lysobacteraceae</taxon>
        <taxon>Xanthomonas</taxon>
    </lineage>
</organism>
<keyword evidence="3" id="KW-1185">Reference proteome</keyword>
<accession>A0A8D6VU93</accession>
<evidence type="ECO:0000313" key="2">
    <source>
        <dbReference type="EMBL" id="CAE6860322.1"/>
    </source>
</evidence>
<reference evidence="1 3" key="1">
    <citation type="submission" date="2021-02" db="EMBL/GenBank/DDBJ databases">
        <authorList>
            <person name="Pothier F. J."/>
        </authorList>
    </citation>
    <scope>NUCLEOTIDE SEQUENCE</scope>
    <source>
        <strain evidence="2 3">301</strain>
        <strain evidence="1">CFBP 1159</strain>
    </source>
</reference>
<dbReference type="EMBL" id="HG992341">
    <property type="protein sequence ID" value="CAE6853257.1"/>
    <property type="molecule type" value="Genomic_DNA"/>
</dbReference>
<gene>
    <name evidence="1" type="ORF">CFBP1159_41730</name>
    <name evidence="2" type="ORF">XAC301_43830</name>
</gene>
<dbReference type="Pfam" id="PF14094">
    <property type="entry name" value="DUF4272"/>
    <property type="match status" value="1"/>
</dbReference>
<evidence type="ECO:0008006" key="4">
    <source>
        <dbReference type="Google" id="ProtNLM"/>
    </source>
</evidence>
<proteinExistence type="predicted"/>
<dbReference type="AlphaFoldDB" id="A0A8D6VU93"/>
<dbReference type="Proteomes" id="UP000835243">
    <property type="component" value="Chromosome"/>
</dbReference>
<dbReference type="Proteomes" id="UP000835287">
    <property type="component" value="Chromosome"/>
</dbReference>
<dbReference type="EMBL" id="HG992341">
    <property type="protein sequence ID" value="CAE6853234.1"/>
    <property type="molecule type" value="Genomic_DNA"/>
</dbReference>
<evidence type="ECO:0000313" key="3">
    <source>
        <dbReference type="Proteomes" id="UP000835287"/>
    </source>
</evidence>
<dbReference type="EMBL" id="HG992338">
    <property type="protein sequence ID" value="CAE6860322.1"/>
    <property type="molecule type" value="Genomic_DNA"/>
</dbReference>
<dbReference type="InterPro" id="IPR025368">
    <property type="entry name" value="DUF4272"/>
</dbReference>
<evidence type="ECO:0000313" key="1">
    <source>
        <dbReference type="EMBL" id="CAE6853234.1"/>
    </source>
</evidence>
<name>A0A8D6VU93_9XANT</name>